<dbReference type="Gene3D" id="3.30.1370.50">
    <property type="entry name" value="R3H-like domain"/>
    <property type="match status" value="1"/>
</dbReference>
<dbReference type="CDD" id="cd02642">
    <property type="entry name" value="R3H_encore_like"/>
    <property type="match status" value="1"/>
</dbReference>
<feature type="compositionally biased region" description="Gly residues" evidence="2">
    <location>
        <begin position="492"/>
        <end position="504"/>
    </location>
</feature>
<dbReference type="AlphaFoldDB" id="A0AAD7BML5"/>
<feature type="region of interest" description="Disordered" evidence="2">
    <location>
        <begin position="383"/>
        <end position="412"/>
    </location>
</feature>
<feature type="domain" description="SUZ" evidence="4">
    <location>
        <begin position="124"/>
        <end position="204"/>
    </location>
</feature>
<dbReference type="EMBL" id="JARKIF010000012">
    <property type="protein sequence ID" value="KAJ7625593.1"/>
    <property type="molecule type" value="Genomic_DNA"/>
</dbReference>
<evidence type="ECO:0000259" key="3">
    <source>
        <dbReference type="PROSITE" id="PS51061"/>
    </source>
</evidence>
<reference evidence="5" key="1">
    <citation type="submission" date="2023-03" db="EMBL/GenBank/DDBJ databases">
        <title>Massive genome expansion in bonnet fungi (Mycena s.s.) driven by repeated elements and novel gene families across ecological guilds.</title>
        <authorList>
            <consortium name="Lawrence Berkeley National Laboratory"/>
            <person name="Harder C.B."/>
            <person name="Miyauchi S."/>
            <person name="Viragh M."/>
            <person name="Kuo A."/>
            <person name="Thoen E."/>
            <person name="Andreopoulos B."/>
            <person name="Lu D."/>
            <person name="Skrede I."/>
            <person name="Drula E."/>
            <person name="Henrissat B."/>
            <person name="Morin E."/>
            <person name="Kohler A."/>
            <person name="Barry K."/>
            <person name="LaButti K."/>
            <person name="Morin E."/>
            <person name="Salamov A."/>
            <person name="Lipzen A."/>
            <person name="Mereny Z."/>
            <person name="Hegedus B."/>
            <person name="Baldrian P."/>
            <person name="Stursova M."/>
            <person name="Weitz H."/>
            <person name="Taylor A."/>
            <person name="Grigoriev I.V."/>
            <person name="Nagy L.G."/>
            <person name="Martin F."/>
            <person name="Kauserud H."/>
        </authorList>
    </citation>
    <scope>NUCLEOTIDE SEQUENCE</scope>
    <source>
        <strain evidence="5">9284</strain>
    </source>
</reference>
<dbReference type="PROSITE" id="PS51673">
    <property type="entry name" value="SUZ"/>
    <property type="match status" value="1"/>
</dbReference>
<evidence type="ECO:0008006" key="7">
    <source>
        <dbReference type="Google" id="ProtNLM"/>
    </source>
</evidence>
<protein>
    <recommendedName>
        <fullName evidence="7">SUZ domain-containing protein</fullName>
    </recommendedName>
</protein>
<dbReference type="Proteomes" id="UP001221142">
    <property type="component" value="Unassembled WGS sequence"/>
</dbReference>
<keyword evidence="1" id="KW-0597">Phosphoprotein</keyword>
<feature type="compositionally biased region" description="Low complexity" evidence="2">
    <location>
        <begin position="19"/>
        <end position="28"/>
    </location>
</feature>
<feature type="compositionally biased region" description="Low complexity" evidence="2">
    <location>
        <begin position="211"/>
        <end position="230"/>
    </location>
</feature>
<feature type="region of interest" description="Disordered" evidence="2">
    <location>
        <begin position="1"/>
        <end position="28"/>
    </location>
</feature>
<dbReference type="PROSITE" id="PS51061">
    <property type="entry name" value="R3H"/>
    <property type="match status" value="1"/>
</dbReference>
<dbReference type="InterPro" id="IPR036867">
    <property type="entry name" value="R3H_dom_sf"/>
</dbReference>
<evidence type="ECO:0000259" key="4">
    <source>
        <dbReference type="PROSITE" id="PS51673"/>
    </source>
</evidence>
<evidence type="ECO:0000313" key="5">
    <source>
        <dbReference type="EMBL" id="KAJ7625593.1"/>
    </source>
</evidence>
<feature type="compositionally biased region" description="Low complexity" evidence="2">
    <location>
        <begin position="540"/>
        <end position="590"/>
    </location>
</feature>
<dbReference type="InterPro" id="IPR001374">
    <property type="entry name" value="R3H_dom"/>
</dbReference>
<dbReference type="Pfam" id="PF12752">
    <property type="entry name" value="SUZ"/>
    <property type="match status" value="1"/>
</dbReference>
<feature type="compositionally biased region" description="Low complexity" evidence="2">
    <location>
        <begin position="247"/>
        <end position="282"/>
    </location>
</feature>
<feature type="region of interest" description="Disordered" evidence="2">
    <location>
        <begin position="142"/>
        <end position="182"/>
    </location>
</feature>
<feature type="compositionally biased region" description="Low complexity" evidence="2">
    <location>
        <begin position="392"/>
        <end position="408"/>
    </location>
</feature>
<dbReference type="SUPFAM" id="SSF82708">
    <property type="entry name" value="R3H domain"/>
    <property type="match status" value="1"/>
</dbReference>
<sequence>MSLDVPRVTNSPPPVTIMSPPQSSSSNSSVISLLQATDAAPQHEVDPQILEALASKDRIYVLKLGELMEGLIGDRTLSRQRIDFAPATSYQKLLVHRCSAYYGLSLETDGVTKAITVSITSESRIPPRRIAELVPPQAEAAPKFKIMMRTPRSQTGSVTGDDGDVSDGSLGGRSSASTSKHRLTIEERTAAYNEARNRIFIDFNEKEQKDTTSSASSSASLVSSSSTSASDDPGSPATESENNAPHRANSTSSSRSLRGSAAPFMSSNSSSSSRNSRAPSPAFKYASPLRAPATWRGLISVPPYDPTHAHAHSTPNFQAPNPQGMQFYPYPAHPMPQGQQPPYIAPPYPYYPSYGPYSHPPTPPSDPEVYAYNVYQWSAPYPPPAPQNGAGTPPTQNPNLVQPNQNNGVGNGSPPYPAYMLCFGATTRRRPPLHHRWPNGTPYAHVPYYPPPPHGHIPMPPYMPPQQVQAFEVRPNGNGNRGGANGRSRNGINGGGAGGKGRGGNPPPQRAAWSFGPGVSGGPTLMRDAVGPRLSGPIGMGTSMRRGSSGNRTVSTSGSSSTGDDVSSVASSSTTSSSSRRTYTSTTSSTHHPLPARPDWAVGLRPNPTLHAPRHHDSAGHSHSNSRTMSPISPSRALNGSGSSSPHQLSTSSLRQQQLQQEHTQSLSPLHMHIQEQQALTDFPPLSGPTEKPRSSTAPVAGAWTNSSSIRSIVMNQAGGSALVAHHSGEKGAGEAFHPKGIVRRPTTGRVEGSVNGAGVTGAAAVGKEKDKDRARGDAVANAILVSHVAGISLEERAQSPGANTSTTGVAAAPSTNASPVAFAVLT</sequence>
<dbReference type="GO" id="GO:0003676">
    <property type="term" value="F:nucleic acid binding"/>
    <property type="evidence" value="ECO:0007669"/>
    <property type="project" value="UniProtKB-UniRule"/>
</dbReference>
<feature type="domain" description="R3H" evidence="3">
    <location>
        <begin position="58"/>
        <end position="123"/>
    </location>
</feature>
<evidence type="ECO:0000313" key="6">
    <source>
        <dbReference type="Proteomes" id="UP001221142"/>
    </source>
</evidence>
<gene>
    <name evidence="5" type="ORF">FB45DRAFT_921822</name>
</gene>
<dbReference type="PANTHER" id="PTHR15672">
    <property type="entry name" value="CAMP-REGULATED PHOSPHOPROTEIN 21 RELATED R3H DOMAIN CONTAINING PROTEIN"/>
    <property type="match status" value="1"/>
</dbReference>
<comment type="caution">
    <text evidence="5">The sequence shown here is derived from an EMBL/GenBank/DDBJ whole genome shotgun (WGS) entry which is preliminary data.</text>
</comment>
<feature type="compositionally biased region" description="Polar residues" evidence="2">
    <location>
        <begin position="621"/>
        <end position="640"/>
    </location>
</feature>
<dbReference type="PANTHER" id="PTHR15672:SF8">
    <property type="entry name" value="PROTEIN ENCORE"/>
    <property type="match status" value="1"/>
</dbReference>
<accession>A0AAD7BML5</accession>
<keyword evidence="6" id="KW-1185">Reference proteome</keyword>
<name>A0AAD7BML5_9AGAR</name>
<feature type="region of interest" description="Disordered" evidence="2">
    <location>
        <begin position="682"/>
        <end position="702"/>
    </location>
</feature>
<feature type="compositionally biased region" description="Low complexity" evidence="2">
    <location>
        <begin position="153"/>
        <end position="175"/>
    </location>
</feature>
<organism evidence="5 6">
    <name type="scientific">Roridomyces roridus</name>
    <dbReference type="NCBI Taxonomy" id="1738132"/>
    <lineage>
        <taxon>Eukaryota</taxon>
        <taxon>Fungi</taxon>
        <taxon>Dikarya</taxon>
        <taxon>Basidiomycota</taxon>
        <taxon>Agaricomycotina</taxon>
        <taxon>Agaricomycetes</taxon>
        <taxon>Agaricomycetidae</taxon>
        <taxon>Agaricales</taxon>
        <taxon>Marasmiineae</taxon>
        <taxon>Mycenaceae</taxon>
        <taxon>Roridomyces</taxon>
    </lineage>
</organism>
<evidence type="ECO:0000256" key="2">
    <source>
        <dbReference type="SAM" id="MobiDB-lite"/>
    </source>
</evidence>
<dbReference type="InterPro" id="IPR051937">
    <property type="entry name" value="R3H_domain_containing"/>
</dbReference>
<feature type="region of interest" description="Disordered" evidence="2">
    <location>
        <begin position="472"/>
        <end position="666"/>
    </location>
</feature>
<dbReference type="InterPro" id="IPR024771">
    <property type="entry name" value="SUZ"/>
</dbReference>
<feature type="region of interest" description="Disordered" evidence="2">
    <location>
        <begin position="207"/>
        <end position="283"/>
    </location>
</feature>
<evidence type="ECO:0000256" key="1">
    <source>
        <dbReference type="ARBA" id="ARBA00022553"/>
    </source>
</evidence>
<proteinExistence type="predicted"/>
<feature type="compositionally biased region" description="Low complexity" evidence="2">
    <location>
        <begin position="641"/>
        <end position="666"/>
    </location>
</feature>